<dbReference type="Proteomes" id="UP000194280">
    <property type="component" value="Unassembled WGS sequence"/>
</dbReference>
<evidence type="ECO:0000313" key="4">
    <source>
        <dbReference type="Proteomes" id="UP000194280"/>
    </source>
</evidence>
<feature type="compositionally biased region" description="Low complexity" evidence="1">
    <location>
        <begin position="11"/>
        <end position="23"/>
    </location>
</feature>
<feature type="compositionally biased region" description="Polar residues" evidence="1">
    <location>
        <begin position="27"/>
        <end position="49"/>
    </location>
</feature>
<dbReference type="PANTHER" id="PTHR13609">
    <property type="entry name" value="UBIQUITIN DOMAIN CONTAINING 1 PROTEIN-RELATED"/>
    <property type="match status" value="1"/>
</dbReference>
<feature type="domain" description="Ubiquitin-like" evidence="2">
    <location>
        <begin position="229"/>
        <end position="298"/>
    </location>
</feature>
<dbReference type="InParanoid" id="A0A1Z5TML8"/>
<evidence type="ECO:0000256" key="1">
    <source>
        <dbReference type="SAM" id="MobiDB-lite"/>
    </source>
</evidence>
<proteinExistence type="predicted"/>
<gene>
    <name evidence="3" type="ORF">BTJ68_02696</name>
</gene>
<dbReference type="SMART" id="SM00213">
    <property type="entry name" value="UBQ"/>
    <property type="match status" value="1"/>
</dbReference>
<feature type="compositionally biased region" description="Basic and acidic residues" evidence="1">
    <location>
        <begin position="212"/>
        <end position="221"/>
    </location>
</feature>
<dbReference type="Pfam" id="PF16455">
    <property type="entry name" value="UBD"/>
    <property type="match status" value="1"/>
</dbReference>
<dbReference type="InterPro" id="IPR038169">
    <property type="entry name" value="DC-UbP/UBTD2_N_sf"/>
</dbReference>
<protein>
    <recommendedName>
        <fullName evidence="2">Ubiquitin-like domain-containing protein</fullName>
    </recommendedName>
</protein>
<dbReference type="STRING" id="1157616.A0A1Z5TML8"/>
<dbReference type="VEuPathDB" id="FungiDB:BTJ68_02696"/>
<sequence>MGCCQSKQPGADDGTAATTTAAARPVQRQQPDSSQAAINQPQHSSQDNVASDGPPSRPNKPLRPPTPMAKSPSHLPQAPPPWSRTLLERERASFFDTRVTGRQECWEAVRLVCEMLRQGNVADAQGVLDAANLSVPQGRVAIDKGRHRHRGGVYDERGELYDVPLWVVADPQDVVEDEEAADAEKDLDGTASDSDGGAGEEEEGDVVGAGQQRREEKGKGRAEDIGELLSVRCRLSNLGSDVVVEVGSKQKVTVLVRNIQHQIGPKRLRLVYLGRTLMEGKSLEELGWQQGHVINAMVFEGDEDILQSKDAGSK</sequence>
<dbReference type="InterPro" id="IPR000626">
    <property type="entry name" value="Ubiquitin-like_dom"/>
</dbReference>
<accession>A0A1Z5TML8</accession>
<name>A0A1Z5TML8_HORWE</name>
<feature type="region of interest" description="Disordered" evidence="1">
    <location>
        <begin position="177"/>
        <end position="221"/>
    </location>
</feature>
<organism evidence="3 4">
    <name type="scientific">Hortaea werneckii EXF-2000</name>
    <dbReference type="NCBI Taxonomy" id="1157616"/>
    <lineage>
        <taxon>Eukaryota</taxon>
        <taxon>Fungi</taxon>
        <taxon>Dikarya</taxon>
        <taxon>Ascomycota</taxon>
        <taxon>Pezizomycotina</taxon>
        <taxon>Dothideomycetes</taxon>
        <taxon>Dothideomycetidae</taxon>
        <taxon>Mycosphaerellales</taxon>
        <taxon>Teratosphaeriaceae</taxon>
        <taxon>Hortaea</taxon>
    </lineage>
</organism>
<evidence type="ECO:0000259" key="2">
    <source>
        <dbReference type="PROSITE" id="PS50053"/>
    </source>
</evidence>
<feature type="region of interest" description="Disordered" evidence="1">
    <location>
        <begin position="1"/>
        <end position="82"/>
    </location>
</feature>
<dbReference type="OrthoDB" id="1640476at2759"/>
<evidence type="ECO:0000313" key="3">
    <source>
        <dbReference type="EMBL" id="OTA37270.1"/>
    </source>
</evidence>
<comment type="caution">
    <text evidence="3">The sequence shown here is derived from an EMBL/GenBank/DDBJ whole genome shotgun (WGS) entry which is preliminary data.</text>
</comment>
<reference evidence="3 4" key="1">
    <citation type="submission" date="2017-01" db="EMBL/GenBank/DDBJ databases">
        <title>The recent genome duplication of the halophilic yeast Hortaea werneckii: insights from long-read sequencing.</title>
        <authorList>
            <person name="Sinha S."/>
            <person name="Flibotte S."/>
            <person name="Neira M."/>
            <person name="Lenassi M."/>
            <person name="Gostincar C."/>
            <person name="Stajich J.E."/>
            <person name="Nislow C.E."/>
        </authorList>
    </citation>
    <scope>NUCLEOTIDE SEQUENCE [LARGE SCALE GENOMIC DNA]</scope>
    <source>
        <strain evidence="3 4">EXF-2000</strain>
    </source>
</reference>
<dbReference type="AlphaFoldDB" id="A0A1Z5TML8"/>
<dbReference type="EMBL" id="MUNK01000022">
    <property type="protein sequence ID" value="OTA37270.1"/>
    <property type="molecule type" value="Genomic_DNA"/>
</dbReference>
<dbReference type="InterPro" id="IPR032752">
    <property type="entry name" value="DC-UbP/UBTD2_N"/>
</dbReference>
<keyword evidence="4" id="KW-1185">Reference proteome</keyword>
<feature type="compositionally biased region" description="Pro residues" evidence="1">
    <location>
        <begin position="55"/>
        <end position="67"/>
    </location>
</feature>
<dbReference type="InterPro" id="IPR039869">
    <property type="entry name" value="UBTD1/2"/>
</dbReference>
<dbReference type="Gene3D" id="1.20.225.20">
    <property type="entry name" value="Ub domain-containing protein, DC-UbP/UBTD2, N-terminal domain"/>
    <property type="match status" value="1"/>
</dbReference>
<dbReference type="InterPro" id="IPR029071">
    <property type="entry name" value="Ubiquitin-like_domsf"/>
</dbReference>
<dbReference type="PROSITE" id="PS50053">
    <property type="entry name" value="UBIQUITIN_2"/>
    <property type="match status" value="1"/>
</dbReference>
<dbReference type="SUPFAM" id="SSF54236">
    <property type="entry name" value="Ubiquitin-like"/>
    <property type="match status" value="1"/>
</dbReference>